<organism evidence="1 2">
    <name type="scientific">Leptospira wolbachii serovar Codice str. CDC</name>
    <dbReference type="NCBI Taxonomy" id="1218599"/>
    <lineage>
        <taxon>Bacteria</taxon>
        <taxon>Pseudomonadati</taxon>
        <taxon>Spirochaetota</taxon>
        <taxon>Spirochaetia</taxon>
        <taxon>Leptospirales</taxon>
        <taxon>Leptospiraceae</taxon>
        <taxon>Leptospira</taxon>
    </lineage>
</organism>
<gene>
    <name evidence="1" type="ORF">LEP1GSC195_2250</name>
</gene>
<comment type="caution">
    <text evidence="1">The sequence shown here is derived from an EMBL/GenBank/DDBJ whole genome shotgun (WGS) entry which is preliminary data.</text>
</comment>
<protein>
    <submittedName>
        <fullName evidence="1">Uncharacterized protein</fullName>
    </submittedName>
</protein>
<dbReference type="AlphaFoldDB" id="R8ZZU5"/>
<name>R8ZZU5_9LEPT</name>
<evidence type="ECO:0000313" key="2">
    <source>
        <dbReference type="Proteomes" id="UP000013984"/>
    </source>
</evidence>
<dbReference type="Proteomes" id="UP000013984">
    <property type="component" value="Unassembled WGS sequence"/>
</dbReference>
<reference evidence="1" key="1">
    <citation type="submission" date="2013-04" db="EMBL/GenBank/DDBJ databases">
        <authorList>
            <person name="Harkins D.M."/>
            <person name="Durkin A.S."/>
            <person name="Brinkac L.M."/>
            <person name="Haft D.H."/>
            <person name="Selengut J.D."/>
            <person name="Sanka R."/>
            <person name="DePew J."/>
            <person name="Purushe J."/>
            <person name="Galloway R.L."/>
            <person name="Vinetz J.M."/>
            <person name="Sutton G.G."/>
            <person name="Nierman W.C."/>
            <person name="Fouts D.E."/>
        </authorList>
    </citation>
    <scope>NUCLEOTIDE SEQUENCE [LARGE SCALE GENOMIC DNA]</scope>
    <source>
        <strain evidence="1">CDC</strain>
    </source>
</reference>
<keyword evidence="2" id="KW-1185">Reference proteome</keyword>
<evidence type="ECO:0000313" key="1">
    <source>
        <dbReference type="EMBL" id="EOQ95249.1"/>
    </source>
</evidence>
<proteinExistence type="predicted"/>
<sequence length="45" mass="5206">MSGDLLEDLVDTPLYGYFGWNFTYPANLQISIGMFRILQLVDIKH</sequence>
<accession>R8ZZU5</accession>
<dbReference type="EMBL" id="AOGZ02000014">
    <property type="protein sequence ID" value="EOQ95249.1"/>
    <property type="molecule type" value="Genomic_DNA"/>
</dbReference>